<dbReference type="AlphaFoldDB" id="A0A1T4XHR8"/>
<feature type="transmembrane region" description="Helical" evidence="1">
    <location>
        <begin position="20"/>
        <end position="40"/>
    </location>
</feature>
<proteinExistence type="predicted"/>
<protein>
    <submittedName>
        <fullName evidence="2">Membrane protein CcdC involved in cytochrome C biogenesis</fullName>
    </submittedName>
</protein>
<name>A0A1T4XHR8_9BACL</name>
<dbReference type="InterPro" id="IPR058247">
    <property type="entry name" value="DUF1453"/>
</dbReference>
<reference evidence="3" key="1">
    <citation type="submission" date="2017-02" db="EMBL/GenBank/DDBJ databases">
        <authorList>
            <person name="Varghese N."/>
            <person name="Submissions S."/>
        </authorList>
    </citation>
    <scope>NUCLEOTIDE SEQUENCE [LARGE SCALE GENOMIC DNA]</scope>
    <source>
        <strain evidence="3">DSM 23966</strain>
    </source>
</reference>
<keyword evidence="3" id="KW-1185">Reference proteome</keyword>
<accession>A0A1T4XHR8</accession>
<dbReference type="InterPro" id="IPR031306">
    <property type="entry name" value="CcdC"/>
</dbReference>
<dbReference type="PANTHER" id="PTHR39164:SF1">
    <property type="entry name" value="PROTEIN CCDC"/>
    <property type="match status" value="1"/>
</dbReference>
<gene>
    <name evidence="2" type="ORF">SAMN04244570_0784</name>
</gene>
<dbReference type="RefSeq" id="WP_078816611.1">
    <property type="nucleotide sequence ID" value="NZ_FUYJ01000001.1"/>
</dbReference>
<evidence type="ECO:0000313" key="2">
    <source>
        <dbReference type="EMBL" id="SKA89054.1"/>
    </source>
</evidence>
<keyword evidence="1" id="KW-0812">Transmembrane</keyword>
<evidence type="ECO:0000313" key="3">
    <source>
        <dbReference type="Proteomes" id="UP000190042"/>
    </source>
</evidence>
<dbReference type="PANTHER" id="PTHR39164">
    <property type="entry name" value="PROTEIN CCDC"/>
    <property type="match status" value="1"/>
</dbReference>
<sequence>MLKLQEWVDYIFTSIPPVYLIIGSTVIFIVMTTFVYTMRARAASKPIQAKKIILPPLFMSTGMLMFLFDEFQVPWIQVLEASLVGLVFSAVLIKTTMFEMKEDGIYLKKSKAFLVILFSLLILRMVGKLVLSSSIDVGELGGMFFILAFSMILPWRVGMLVKFKKLERSAN</sequence>
<dbReference type="EMBL" id="FUYJ01000001">
    <property type="protein sequence ID" value="SKA89054.1"/>
    <property type="molecule type" value="Genomic_DNA"/>
</dbReference>
<feature type="transmembrane region" description="Helical" evidence="1">
    <location>
        <begin position="143"/>
        <end position="161"/>
    </location>
</feature>
<organism evidence="2 3">
    <name type="scientific">Sporosarcina newyorkensis</name>
    <dbReference type="NCBI Taxonomy" id="759851"/>
    <lineage>
        <taxon>Bacteria</taxon>
        <taxon>Bacillati</taxon>
        <taxon>Bacillota</taxon>
        <taxon>Bacilli</taxon>
        <taxon>Bacillales</taxon>
        <taxon>Caryophanaceae</taxon>
        <taxon>Sporosarcina</taxon>
    </lineage>
</organism>
<evidence type="ECO:0000256" key="1">
    <source>
        <dbReference type="SAM" id="Phobius"/>
    </source>
</evidence>
<dbReference type="PIRSF" id="PIRSF021441">
    <property type="entry name" value="DUF1453"/>
    <property type="match status" value="1"/>
</dbReference>
<feature type="transmembrane region" description="Helical" evidence="1">
    <location>
        <begin position="113"/>
        <end position="131"/>
    </location>
</feature>
<keyword evidence="1" id="KW-0472">Membrane</keyword>
<feature type="transmembrane region" description="Helical" evidence="1">
    <location>
        <begin position="74"/>
        <end position="93"/>
    </location>
</feature>
<keyword evidence="1" id="KW-1133">Transmembrane helix</keyword>
<dbReference type="Proteomes" id="UP000190042">
    <property type="component" value="Unassembled WGS sequence"/>
</dbReference>
<feature type="transmembrane region" description="Helical" evidence="1">
    <location>
        <begin position="52"/>
        <end position="68"/>
    </location>
</feature>
<dbReference type="Pfam" id="PF07301">
    <property type="entry name" value="DUF1453"/>
    <property type="match status" value="1"/>
</dbReference>